<evidence type="ECO:0000259" key="1">
    <source>
        <dbReference type="Pfam" id="PF01370"/>
    </source>
</evidence>
<proteinExistence type="predicted"/>
<dbReference type="EMBL" id="JBHSMQ010000005">
    <property type="protein sequence ID" value="MFC5456269.1"/>
    <property type="molecule type" value="Genomic_DNA"/>
</dbReference>
<organism evidence="2 3">
    <name type="scientific">Prosthecobacter fluviatilis</name>
    <dbReference type="NCBI Taxonomy" id="445931"/>
    <lineage>
        <taxon>Bacteria</taxon>
        <taxon>Pseudomonadati</taxon>
        <taxon>Verrucomicrobiota</taxon>
        <taxon>Verrucomicrobiia</taxon>
        <taxon>Verrucomicrobiales</taxon>
        <taxon>Verrucomicrobiaceae</taxon>
        <taxon>Prosthecobacter</taxon>
    </lineage>
</organism>
<feature type="domain" description="NAD-dependent epimerase/dehydratase" evidence="1">
    <location>
        <begin position="31"/>
        <end position="198"/>
    </location>
</feature>
<keyword evidence="3" id="KW-1185">Reference proteome</keyword>
<name>A0ABW0KSE0_9BACT</name>
<dbReference type="Proteomes" id="UP001596052">
    <property type="component" value="Unassembled WGS sequence"/>
</dbReference>
<accession>A0ABW0KSE0</accession>
<dbReference type="InterPro" id="IPR001509">
    <property type="entry name" value="Epimerase_deHydtase"/>
</dbReference>
<dbReference type="Pfam" id="PF01370">
    <property type="entry name" value="Epimerase"/>
    <property type="match status" value="1"/>
</dbReference>
<dbReference type="SUPFAM" id="SSF51735">
    <property type="entry name" value="NAD(P)-binding Rossmann-fold domains"/>
    <property type="match status" value="1"/>
</dbReference>
<dbReference type="Gene3D" id="3.40.50.720">
    <property type="entry name" value="NAD(P)-binding Rossmann-like Domain"/>
    <property type="match status" value="1"/>
</dbReference>
<dbReference type="InterPro" id="IPR036291">
    <property type="entry name" value="NAD(P)-bd_dom_sf"/>
</dbReference>
<evidence type="ECO:0000313" key="3">
    <source>
        <dbReference type="Proteomes" id="UP001596052"/>
    </source>
</evidence>
<dbReference type="RefSeq" id="WP_377168343.1">
    <property type="nucleotide sequence ID" value="NZ_JBHSMQ010000005.1"/>
</dbReference>
<sequence>MPPASLVDLEEQLSRPTPAVIEMMSRLPGDIIILGAAGKMGPSLARMAKRASDEAGTQRRVIAVSRFSSPGSAETFQQHGIEVISSDLLSANAVAYLPHAPNVIYMAGMKFGSTGQEAMTWAMNAWLPGLVCERYHRSRIAAFSTGNVYGLVPLGSGGSREEDALNPKGEYAMSCLGRERIFEYFSQTRGTPVSLIRLNYACDLRYGVMVDIARQVWNGQPVDVTMGYFNTIWQGDANALSLLSLAKAQSPAWTVNLTGTTTLSVREVATRFGKLFGKPVQITGKEAPDALLSNPYRSFVDLGVPFIRDEELTEWVAHWISHGGESLGKPTHFESRDGKF</sequence>
<protein>
    <submittedName>
        <fullName evidence="2">NAD-dependent epimerase/dehydratase family protein</fullName>
    </submittedName>
</protein>
<comment type="caution">
    <text evidence="2">The sequence shown here is derived from an EMBL/GenBank/DDBJ whole genome shotgun (WGS) entry which is preliminary data.</text>
</comment>
<gene>
    <name evidence="2" type="ORF">ACFQDI_15500</name>
</gene>
<reference evidence="3" key="1">
    <citation type="journal article" date="2019" name="Int. J. Syst. Evol. Microbiol.">
        <title>The Global Catalogue of Microorganisms (GCM) 10K type strain sequencing project: providing services to taxonomists for standard genome sequencing and annotation.</title>
        <authorList>
            <consortium name="The Broad Institute Genomics Platform"/>
            <consortium name="The Broad Institute Genome Sequencing Center for Infectious Disease"/>
            <person name="Wu L."/>
            <person name="Ma J."/>
        </authorList>
    </citation>
    <scope>NUCLEOTIDE SEQUENCE [LARGE SCALE GENOMIC DNA]</scope>
    <source>
        <strain evidence="3">CGMCC 4.1469</strain>
    </source>
</reference>
<evidence type="ECO:0000313" key="2">
    <source>
        <dbReference type="EMBL" id="MFC5456269.1"/>
    </source>
</evidence>